<proteinExistence type="predicted"/>
<reference evidence="1" key="1">
    <citation type="submission" date="2020-05" db="EMBL/GenBank/DDBJ databases">
        <title>Complete genome sequence of Bradyrhizobium diazoefficiens XF8 isolated from soybean nodule.</title>
        <authorList>
            <person name="Noda R."/>
            <person name="Kakizaki K."/>
            <person name="Minamisawa K."/>
        </authorList>
    </citation>
    <scope>NUCLEOTIDE SEQUENCE</scope>
    <source>
        <strain evidence="1">XF8</strain>
    </source>
</reference>
<protein>
    <submittedName>
        <fullName evidence="1">Uncharacterized protein</fullName>
    </submittedName>
</protein>
<evidence type="ECO:0000313" key="1">
    <source>
        <dbReference type="EMBL" id="BCE70235.1"/>
    </source>
</evidence>
<organism evidence="1">
    <name type="scientific">Bradyrhizobium diazoefficiens</name>
    <dbReference type="NCBI Taxonomy" id="1355477"/>
    <lineage>
        <taxon>Bacteria</taxon>
        <taxon>Pseudomonadati</taxon>
        <taxon>Pseudomonadota</taxon>
        <taxon>Alphaproteobacteria</taxon>
        <taxon>Hyphomicrobiales</taxon>
        <taxon>Nitrobacteraceae</taxon>
        <taxon>Bradyrhizobium</taxon>
    </lineage>
</organism>
<sequence>MIQMTDVTYYVALPFVFSDDGVAAGEAAECLSANAAVMRAEALSRKPGHAGAVAFSRTGDPSSGDFSDAKLIRKFGEVPEDLSAL</sequence>
<dbReference type="AlphaFoldDB" id="A0A810B356"/>
<gene>
    <name evidence="1" type="ORF">XF8B_03460</name>
</gene>
<name>A0A810B356_9BRAD</name>
<dbReference type="EMBL" id="AP023097">
    <property type="protein sequence ID" value="BCE70235.1"/>
    <property type="molecule type" value="Genomic_DNA"/>
</dbReference>
<accession>A0A810B356</accession>